<dbReference type="PRINTS" id="PR00080">
    <property type="entry name" value="SDRFAMILY"/>
</dbReference>
<dbReference type="PANTHER" id="PTHR42760:SF133">
    <property type="entry name" value="3-OXOACYL-[ACYL-CARRIER-PROTEIN] REDUCTASE"/>
    <property type="match status" value="1"/>
</dbReference>
<dbReference type="SMART" id="SM00822">
    <property type="entry name" value="PKS_KR"/>
    <property type="match status" value="1"/>
</dbReference>
<dbReference type="NCBIfam" id="NF005559">
    <property type="entry name" value="PRK07231.1"/>
    <property type="match status" value="1"/>
</dbReference>
<keyword evidence="3" id="KW-0276">Fatty acid metabolism</keyword>
<dbReference type="Proteomes" id="UP001319045">
    <property type="component" value="Chromosome"/>
</dbReference>
<dbReference type="EC" id="1.1.1.100" evidence="3"/>
<evidence type="ECO:0000313" key="5">
    <source>
        <dbReference type="EMBL" id="BCS85867.1"/>
    </source>
</evidence>
<dbReference type="InterPro" id="IPR011284">
    <property type="entry name" value="3oxo_ACP_reduc"/>
</dbReference>
<keyword evidence="3" id="KW-0443">Lipid metabolism</keyword>
<evidence type="ECO:0000256" key="1">
    <source>
        <dbReference type="ARBA" id="ARBA00006484"/>
    </source>
</evidence>
<keyword evidence="2 3" id="KW-0560">Oxidoreductase</keyword>
<comment type="subunit">
    <text evidence="3">Homotetramer.</text>
</comment>
<keyword evidence="6" id="KW-1185">Reference proteome</keyword>
<dbReference type="NCBIfam" id="NF009466">
    <property type="entry name" value="PRK12826.1-2"/>
    <property type="match status" value="1"/>
</dbReference>
<comment type="catalytic activity">
    <reaction evidence="3">
        <text>a (3R)-hydroxyacyl-[ACP] + NADP(+) = a 3-oxoacyl-[ACP] + NADPH + H(+)</text>
        <dbReference type="Rhea" id="RHEA:17397"/>
        <dbReference type="Rhea" id="RHEA-COMP:9916"/>
        <dbReference type="Rhea" id="RHEA-COMP:9945"/>
        <dbReference type="ChEBI" id="CHEBI:15378"/>
        <dbReference type="ChEBI" id="CHEBI:57783"/>
        <dbReference type="ChEBI" id="CHEBI:58349"/>
        <dbReference type="ChEBI" id="CHEBI:78776"/>
        <dbReference type="ChEBI" id="CHEBI:78827"/>
        <dbReference type="EC" id="1.1.1.100"/>
    </reaction>
</comment>
<proteinExistence type="inferred from homology"/>
<keyword evidence="3" id="KW-0275">Fatty acid biosynthesis</keyword>
<dbReference type="PROSITE" id="PS00061">
    <property type="entry name" value="ADH_SHORT"/>
    <property type="match status" value="1"/>
</dbReference>
<keyword evidence="3" id="KW-0444">Lipid biosynthesis</keyword>
<feature type="domain" description="Ketoreductase" evidence="4">
    <location>
        <begin position="7"/>
        <end position="189"/>
    </location>
</feature>
<sequence length="250" mass="26260">MGLLTGKTALITGAGRGIGKAIAMKFAEEGANIAFTDLFIDEEHGGLATEREIASLGVKAKGYASNAADFKQTEEVVAKVKEEFGSVDILVNNAGITKDGLMLRMTEQQWDAVIAVNLKSAFNFIHACVPVMMRQRGGSIINMASVVGVHGNAGQANYAASKAGLIALAKSIGQEMGPKGIRANAIAPGFIDTAMTQALPDDIRKEWISKIPLRRGGNVTDIANTAVYLASDLSSYVSGQVIQVDGGMNM</sequence>
<dbReference type="InterPro" id="IPR057326">
    <property type="entry name" value="KR_dom"/>
</dbReference>
<organism evidence="5 6">
    <name type="scientific">Prevotella herbatica</name>
    <dbReference type="NCBI Taxonomy" id="2801997"/>
    <lineage>
        <taxon>Bacteria</taxon>
        <taxon>Pseudomonadati</taxon>
        <taxon>Bacteroidota</taxon>
        <taxon>Bacteroidia</taxon>
        <taxon>Bacteroidales</taxon>
        <taxon>Prevotellaceae</taxon>
        <taxon>Prevotella</taxon>
    </lineage>
</organism>
<dbReference type="InterPro" id="IPR002347">
    <property type="entry name" value="SDR_fam"/>
</dbReference>
<evidence type="ECO:0000313" key="6">
    <source>
        <dbReference type="Proteomes" id="UP001319045"/>
    </source>
</evidence>
<evidence type="ECO:0000259" key="4">
    <source>
        <dbReference type="SMART" id="SM00822"/>
    </source>
</evidence>
<comment type="similarity">
    <text evidence="1 3">Belongs to the short-chain dehydrogenases/reductases (SDR) family.</text>
</comment>
<protein>
    <recommendedName>
        <fullName evidence="3">3-oxoacyl-[acyl-carrier-protein] reductase</fullName>
        <ecNumber evidence="3">1.1.1.100</ecNumber>
    </recommendedName>
</protein>
<dbReference type="PRINTS" id="PR00081">
    <property type="entry name" value="GDHRDH"/>
</dbReference>
<name>A0ABN6EJ46_9BACT</name>
<keyword evidence="3" id="KW-0521">NADP</keyword>
<comment type="function">
    <text evidence="3">Catalyzes the NADPH-dependent reduction of beta-ketoacyl-ACP substrates to beta-hydroxyacyl-ACP products, the first reductive step in the elongation cycle of fatty acid biosynthesis.</text>
</comment>
<dbReference type="RefSeq" id="WP_018463802.1">
    <property type="nucleotide sequence ID" value="NZ_AP024484.1"/>
</dbReference>
<dbReference type="InterPro" id="IPR036291">
    <property type="entry name" value="NAD(P)-bd_dom_sf"/>
</dbReference>
<dbReference type="CDD" id="cd05333">
    <property type="entry name" value="BKR_SDR_c"/>
    <property type="match status" value="1"/>
</dbReference>
<dbReference type="Pfam" id="PF13561">
    <property type="entry name" value="adh_short_C2"/>
    <property type="match status" value="1"/>
</dbReference>
<dbReference type="SUPFAM" id="SSF51735">
    <property type="entry name" value="NAD(P)-binding Rossmann-fold domains"/>
    <property type="match status" value="1"/>
</dbReference>
<gene>
    <name evidence="5" type="ORF">prwr041_17600</name>
</gene>
<accession>A0ABN6EJ46</accession>
<dbReference type="PANTHER" id="PTHR42760">
    <property type="entry name" value="SHORT-CHAIN DEHYDROGENASES/REDUCTASES FAMILY MEMBER"/>
    <property type="match status" value="1"/>
</dbReference>
<evidence type="ECO:0000256" key="3">
    <source>
        <dbReference type="RuleBase" id="RU366074"/>
    </source>
</evidence>
<dbReference type="NCBIfam" id="TIGR01830">
    <property type="entry name" value="3oxo_ACP_reduc"/>
    <property type="match status" value="1"/>
</dbReference>
<dbReference type="EMBL" id="AP024484">
    <property type="protein sequence ID" value="BCS85867.1"/>
    <property type="molecule type" value="Genomic_DNA"/>
</dbReference>
<evidence type="ECO:0000256" key="2">
    <source>
        <dbReference type="ARBA" id="ARBA00023002"/>
    </source>
</evidence>
<reference evidence="5 6" key="1">
    <citation type="journal article" date="2022" name="Int. J. Syst. Evol. Microbiol.">
        <title>Prevotella herbatica sp. nov., a plant polysaccharide-decomposing anaerobic bacterium isolated from a methanogenic reactor.</title>
        <authorList>
            <person name="Uek A."/>
            <person name="Tonouchi A."/>
            <person name="Kaku N."/>
            <person name="Ueki K."/>
        </authorList>
    </citation>
    <scope>NUCLEOTIDE SEQUENCE [LARGE SCALE GENOMIC DNA]</scope>
    <source>
        <strain evidence="5 6">WR041</strain>
    </source>
</reference>
<comment type="pathway">
    <text evidence="3">Lipid metabolism; fatty acid biosynthesis.</text>
</comment>
<dbReference type="InterPro" id="IPR020904">
    <property type="entry name" value="Sc_DH/Rdtase_CS"/>
</dbReference>
<dbReference type="Gene3D" id="3.40.50.720">
    <property type="entry name" value="NAD(P)-binding Rossmann-like Domain"/>
    <property type="match status" value="1"/>
</dbReference>